<name>A0ABZ0HRJ1_9HYPH</name>
<gene>
    <name evidence="1" type="ORF">RZS28_12020</name>
</gene>
<proteinExistence type="predicted"/>
<organism evidence="1 2">
    <name type="scientific">Methylocapsa polymorpha</name>
    <dbReference type="NCBI Taxonomy" id="3080828"/>
    <lineage>
        <taxon>Bacteria</taxon>
        <taxon>Pseudomonadati</taxon>
        <taxon>Pseudomonadota</taxon>
        <taxon>Alphaproteobacteria</taxon>
        <taxon>Hyphomicrobiales</taxon>
        <taxon>Beijerinckiaceae</taxon>
        <taxon>Methylocapsa</taxon>
    </lineage>
</organism>
<dbReference type="EMBL" id="CP136862">
    <property type="protein sequence ID" value="WOJ88546.1"/>
    <property type="molecule type" value="Genomic_DNA"/>
</dbReference>
<dbReference type="RefSeq" id="WP_407337983.1">
    <property type="nucleotide sequence ID" value="NZ_CP136862.1"/>
</dbReference>
<evidence type="ECO:0000313" key="1">
    <source>
        <dbReference type="EMBL" id="WOJ88546.1"/>
    </source>
</evidence>
<protein>
    <submittedName>
        <fullName evidence="1">Uncharacterized protein</fullName>
    </submittedName>
</protein>
<reference evidence="1 2" key="1">
    <citation type="submission" date="2023-10" db="EMBL/GenBank/DDBJ databases">
        <title>Novel methanotroph of the genus Methylocapsa from a subarctic wetland.</title>
        <authorList>
            <person name="Belova S.E."/>
            <person name="Oshkin I.Y."/>
            <person name="Miroshnikov K."/>
            <person name="Dedysh S.N."/>
        </authorList>
    </citation>
    <scope>NUCLEOTIDE SEQUENCE [LARGE SCALE GENOMIC DNA]</scope>
    <source>
        <strain evidence="1 2">RX1</strain>
    </source>
</reference>
<sequence length="111" mass="12435">MVDGRRADLDEFLFQLRHRTVFGRRRRIAVDYIGSRTKENPAVFSSDKVGGGSSAFILGVDVLTWINAVGMRAYFLILPPCRGRGFFLSVLSEEFRLISLSASGFGPGWYL</sequence>
<accession>A0ABZ0HRJ1</accession>
<dbReference type="Proteomes" id="UP001626536">
    <property type="component" value="Chromosome"/>
</dbReference>
<evidence type="ECO:0000313" key="2">
    <source>
        <dbReference type="Proteomes" id="UP001626536"/>
    </source>
</evidence>
<keyword evidence="2" id="KW-1185">Reference proteome</keyword>